<evidence type="ECO:0000313" key="1">
    <source>
        <dbReference type="EMBL" id="MBM7619833.1"/>
    </source>
</evidence>
<dbReference type="Proteomes" id="UP000737402">
    <property type="component" value="Unassembled WGS sequence"/>
</dbReference>
<dbReference type="EMBL" id="JAFBED010000003">
    <property type="protein sequence ID" value="MBM7619833.1"/>
    <property type="molecule type" value="Genomic_DNA"/>
</dbReference>
<comment type="caution">
    <text evidence="1">The sequence shown here is derived from an EMBL/GenBank/DDBJ whole genome shotgun (WGS) entry which is preliminary data.</text>
</comment>
<sequence length="44" mass="5040">MQKTTGKEKKGIDVRKIVEKYKKKGIKVEVCKPRLDLIKGLSPQ</sequence>
<proteinExistence type="predicted"/>
<organism evidence="1 2">
    <name type="scientific">Sutcliffiella tianshenii</name>
    <dbReference type="NCBI Taxonomy" id="1463404"/>
    <lineage>
        <taxon>Bacteria</taxon>
        <taxon>Bacillati</taxon>
        <taxon>Bacillota</taxon>
        <taxon>Bacilli</taxon>
        <taxon>Bacillales</taxon>
        <taxon>Bacillaceae</taxon>
        <taxon>Sutcliffiella</taxon>
    </lineage>
</organism>
<reference evidence="1 2" key="1">
    <citation type="submission" date="2021-01" db="EMBL/GenBank/DDBJ databases">
        <title>Genomic Encyclopedia of Type Strains, Phase IV (KMG-IV): sequencing the most valuable type-strain genomes for metagenomic binning, comparative biology and taxonomic classification.</title>
        <authorList>
            <person name="Goeker M."/>
        </authorList>
    </citation>
    <scope>NUCLEOTIDE SEQUENCE [LARGE SCALE GENOMIC DNA]</scope>
    <source>
        <strain evidence="1 2">DSM 25879</strain>
    </source>
</reference>
<dbReference type="RefSeq" id="WP_275580530.1">
    <property type="nucleotide sequence ID" value="NZ_JAFBED010000003.1"/>
</dbReference>
<protein>
    <submittedName>
        <fullName evidence="1">Uncharacterized protein</fullName>
    </submittedName>
</protein>
<accession>A0ABS2NYT3</accession>
<gene>
    <name evidence="1" type="ORF">JOC95_001685</name>
</gene>
<name>A0ABS2NYT3_9BACI</name>
<evidence type="ECO:0000313" key="2">
    <source>
        <dbReference type="Proteomes" id="UP000737402"/>
    </source>
</evidence>
<keyword evidence="2" id="KW-1185">Reference proteome</keyword>